<dbReference type="InterPro" id="IPR011050">
    <property type="entry name" value="Pectin_lyase_fold/virulence"/>
</dbReference>
<keyword evidence="1 2" id="KW-0732">Signal</keyword>
<protein>
    <recommendedName>
        <fullName evidence="5">PEP-CTERM sorting domain-containing protein</fullName>
    </recommendedName>
</protein>
<dbReference type="EMBL" id="VMBG01000001">
    <property type="protein sequence ID" value="TSJ79581.1"/>
    <property type="molecule type" value="Genomic_DNA"/>
</dbReference>
<evidence type="ECO:0000256" key="1">
    <source>
        <dbReference type="ARBA" id="ARBA00022729"/>
    </source>
</evidence>
<dbReference type="RefSeq" id="WP_144230122.1">
    <property type="nucleotide sequence ID" value="NZ_VMBG01000001.1"/>
</dbReference>
<evidence type="ECO:0000313" key="4">
    <source>
        <dbReference type="Proteomes" id="UP000315648"/>
    </source>
</evidence>
<reference evidence="3 4" key="1">
    <citation type="submission" date="2019-07" db="EMBL/GenBank/DDBJ databases">
        <title>Description of 53C-WASEF.</title>
        <authorList>
            <person name="Pitt A."/>
            <person name="Hahn M.W."/>
        </authorList>
    </citation>
    <scope>NUCLEOTIDE SEQUENCE [LARGE SCALE GENOMIC DNA]</scope>
    <source>
        <strain evidence="3 4">53C-WASEF</strain>
    </source>
</reference>
<comment type="caution">
    <text evidence="3">The sequence shown here is derived from an EMBL/GenBank/DDBJ whole genome shotgun (WGS) entry which is preliminary data.</text>
</comment>
<feature type="signal peptide" evidence="2">
    <location>
        <begin position="1"/>
        <end position="26"/>
    </location>
</feature>
<proteinExistence type="predicted"/>
<evidence type="ECO:0000256" key="2">
    <source>
        <dbReference type="SAM" id="SignalP"/>
    </source>
</evidence>
<feature type="chain" id="PRO_5022036582" description="PEP-CTERM sorting domain-containing protein" evidence="2">
    <location>
        <begin position="27"/>
        <end position="848"/>
    </location>
</feature>
<dbReference type="AlphaFoldDB" id="A0A556QSH2"/>
<accession>A0A556QSH2</accession>
<sequence>MPLHARKFHSLSKFCRLGALVLPALALQPISAQTTGFNQTGAGPLDYNTPANWVGGTINGIWDSSLTLTGNQVVTFAADTTLSNGLNFSYAGNNTLILRGSAANQTVILGGDITVNNASGQQINLGTTTANRALTVDLGGGTRNFVINSGKTLGLINTASHGNIAVTGGGQLKLTGNAATSDISVSEGSSLNFDSSSGTGTTRAKSVTLNRSTLSISGNGTSNSVDTITNALTTGSGASTVTLTATKNTQLVAGSFVRGAGSTVLFRGTGLGTASVASATAATSNIVFNSTVGLLTGSGSSGTTIGIIAGAYGDTSSAGSGFATGGLVTYDAANGVRLLGGSEYTGAIINGQTQLDNVRYVATSGSPISQNLTSALSTINSLSFSITGAGTNSGVTLSGDAGSVLKIDSGVIYAYQGVTTAAATDAITLAVPTLNFNGKEAILIVSTTGDSNNRAPLAINSEITNATGLTKSGPGVVFLGGTAANSYTGTTTVNAGTLVLSKGSDGTTAITGDLVINGGSVQNLKNEQIADTANVTINSGTYTLQYSNFGGSYSETINNLSLNGGIINTGFIGKNNSLTLNNLAITNTAFTAYTPVILAGGDTAINGSKMVLKGNLTFVGNTTNTNTAVISTASGHAFKGAVALDGIRTFTIGDGAAATDLTVTALLTNNASTTGGLTKTGLGTLALTAVNTYTGATNVNQGVLLLGVANALSTSSPISLGGGTLNAGGFSQSLGTVALTANSTIDLGTGDVALLFAASNAVSWSSSVSLSFVNVNAGDTIQFGSSNTALTSGQLAQITINGFAAMIDGNGFLTASAIPEPSTYAFFAGMSLLVFAGVRRGNRSSRQA</sequence>
<keyword evidence="4" id="KW-1185">Reference proteome</keyword>
<dbReference type="Proteomes" id="UP000315648">
    <property type="component" value="Unassembled WGS sequence"/>
</dbReference>
<dbReference type="OrthoDB" id="173880at2"/>
<evidence type="ECO:0000313" key="3">
    <source>
        <dbReference type="EMBL" id="TSJ79581.1"/>
    </source>
</evidence>
<name>A0A556QSH2_9BACT</name>
<dbReference type="SUPFAM" id="SSF51126">
    <property type="entry name" value="Pectin lyase-like"/>
    <property type="match status" value="1"/>
</dbReference>
<organism evidence="3 4">
    <name type="scientific">Rariglobus hedericola</name>
    <dbReference type="NCBI Taxonomy" id="2597822"/>
    <lineage>
        <taxon>Bacteria</taxon>
        <taxon>Pseudomonadati</taxon>
        <taxon>Verrucomicrobiota</taxon>
        <taxon>Opitutia</taxon>
        <taxon>Opitutales</taxon>
        <taxon>Opitutaceae</taxon>
        <taxon>Rariglobus</taxon>
    </lineage>
</organism>
<gene>
    <name evidence="3" type="ORF">FPL22_09935</name>
</gene>
<dbReference type="Pfam" id="PF12951">
    <property type="entry name" value="PATR"/>
    <property type="match status" value="2"/>
</dbReference>
<dbReference type="InterPro" id="IPR013425">
    <property type="entry name" value="Autotrns_rpt"/>
</dbReference>
<dbReference type="NCBIfam" id="TIGR02601">
    <property type="entry name" value="autotrns_rpt"/>
    <property type="match status" value="2"/>
</dbReference>
<evidence type="ECO:0008006" key="5">
    <source>
        <dbReference type="Google" id="ProtNLM"/>
    </source>
</evidence>